<dbReference type="RefSeq" id="WP_367408344.1">
    <property type="nucleotide sequence ID" value="NZ_JARNBH010000042.1"/>
</dbReference>
<protein>
    <submittedName>
        <fullName evidence="1">S-layer homology domain-containing protein</fullName>
    </submittedName>
</protein>
<accession>A0AAW9NMJ3</accession>
<dbReference type="EMBL" id="JARNBH010000042">
    <property type="protein sequence ID" value="MEC0276803.1"/>
    <property type="molecule type" value="Genomic_DNA"/>
</dbReference>
<comment type="caution">
    <text evidence="1">The sequence shown here is derived from an EMBL/GenBank/DDBJ whole genome shotgun (WGS) entry which is preliminary data.</text>
</comment>
<keyword evidence="2" id="KW-1185">Reference proteome</keyword>
<sequence>MTRQYIYGQPSDQHKKKLFVDNGINWLVVGAQIIEPYGSPVPQTNSRELKMINAPSHIQTLGISSYRVTLVLLFNSKNTYSNYMAYVGFGHKFYDERGVIYTGAVESIKATPVEGTARYKAEVGLVLVKKDQSNNHARIELFQDTGDRHVNDLTRLGVIPTMDQYGDPQLYFYPWSTMPRGLFAQYLVRTKRLIEQTIRE</sequence>
<name>A0AAW9NMJ3_9BACI</name>
<dbReference type="Proteomes" id="UP001307168">
    <property type="component" value="Unassembled WGS sequence"/>
</dbReference>
<proteinExistence type="predicted"/>
<evidence type="ECO:0000313" key="1">
    <source>
        <dbReference type="EMBL" id="MEC0276803.1"/>
    </source>
</evidence>
<gene>
    <name evidence="1" type="ORF">P4706_27830</name>
</gene>
<dbReference type="AlphaFoldDB" id="A0AAW9NMJ3"/>
<evidence type="ECO:0000313" key="2">
    <source>
        <dbReference type="Proteomes" id="UP001307168"/>
    </source>
</evidence>
<organism evidence="1 2">
    <name type="scientific">Peribacillus castrilensis</name>
    <dbReference type="NCBI Taxonomy" id="2897690"/>
    <lineage>
        <taxon>Bacteria</taxon>
        <taxon>Bacillati</taxon>
        <taxon>Bacillota</taxon>
        <taxon>Bacilli</taxon>
        <taxon>Bacillales</taxon>
        <taxon>Bacillaceae</taxon>
        <taxon>Peribacillus</taxon>
    </lineage>
</organism>
<reference evidence="1 2" key="1">
    <citation type="submission" date="2023-03" db="EMBL/GenBank/DDBJ databases">
        <title>Bacillus Genome Sequencing.</title>
        <authorList>
            <person name="Dunlap C."/>
        </authorList>
    </citation>
    <scope>NUCLEOTIDE SEQUENCE [LARGE SCALE GENOMIC DNA]</scope>
    <source>
        <strain evidence="1 2">B-41290</strain>
    </source>
</reference>